<dbReference type="SFLD" id="SFLDG01118">
    <property type="entry name" value="activating_enzymes__group_2"/>
    <property type="match status" value="1"/>
</dbReference>
<evidence type="ECO:0000256" key="4">
    <source>
        <dbReference type="ARBA" id="ARBA00022691"/>
    </source>
</evidence>
<dbReference type="InterPro" id="IPR013785">
    <property type="entry name" value="Aldolase_TIM"/>
</dbReference>
<dbReference type="SFLD" id="SFLDS00029">
    <property type="entry name" value="Radical_SAM"/>
    <property type="match status" value="1"/>
</dbReference>
<dbReference type="PROSITE" id="PS51379">
    <property type="entry name" value="4FE4S_FER_2"/>
    <property type="match status" value="2"/>
</dbReference>
<dbReference type="SUPFAM" id="SSF54862">
    <property type="entry name" value="4Fe-4S ferredoxins"/>
    <property type="match status" value="1"/>
</dbReference>
<evidence type="ECO:0000259" key="10">
    <source>
        <dbReference type="PROSITE" id="PS51379"/>
    </source>
</evidence>
<dbReference type="EMBL" id="JAIFTX010000001">
    <property type="protein sequence ID" value="MBX7289439.1"/>
    <property type="molecule type" value="Genomic_DNA"/>
</dbReference>
<evidence type="ECO:0000256" key="1">
    <source>
        <dbReference type="ARBA" id="ARBA00001966"/>
    </source>
</evidence>
<keyword evidence="5" id="KW-0479">Metal-binding</keyword>
<evidence type="ECO:0000256" key="2">
    <source>
        <dbReference type="ARBA" id="ARBA00009777"/>
    </source>
</evidence>
<dbReference type="GO" id="GO:0046872">
    <property type="term" value="F:metal ion binding"/>
    <property type="evidence" value="ECO:0007669"/>
    <property type="project" value="UniProtKB-KW"/>
</dbReference>
<dbReference type="RefSeq" id="WP_021875611.1">
    <property type="nucleotide sequence ID" value="NZ_CP018624.1"/>
</dbReference>
<dbReference type="PROSITE" id="PS01087">
    <property type="entry name" value="RADICAL_ACTIVATING"/>
    <property type="match status" value="1"/>
</dbReference>
<evidence type="ECO:0000256" key="5">
    <source>
        <dbReference type="ARBA" id="ARBA00022723"/>
    </source>
</evidence>
<dbReference type="GeneID" id="66301624"/>
<evidence type="ECO:0000256" key="3">
    <source>
        <dbReference type="ARBA" id="ARBA00022485"/>
    </source>
</evidence>
<dbReference type="AlphaFoldDB" id="A0ABD4REV2"/>
<reference evidence="12 13" key="1">
    <citation type="submission" date="2021-08" db="EMBL/GenBank/DDBJ databases">
        <title>Genome sequence analysis of Clostridium chauvoei strains of European origin and evaluation of typing options for outbreak investigations.</title>
        <authorList>
            <person name="Abdel-Glil M."/>
            <person name="Thomas P."/>
            <person name="Seyboldt C."/>
        </authorList>
    </citation>
    <scope>NUCLEOTIDE SEQUENCE [LARGE SCALE GENOMIC DNA]</scope>
    <source>
        <strain evidence="12 13">S0260-09</strain>
    </source>
</reference>
<dbReference type="InterPro" id="IPR017896">
    <property type="entry name" value="4Fe4S_Fe-S-bd"/>
</dbReference>
<dbReference type="PIRSF" id="PIRSF000371">
    <property type="entry name" value="PFL_act_enz"/>
    <property type="match status" value="1"/>
</dbReference>
<keyword evidence="3" id="KW-0004">4Fe-4S</keyword>
<dbReference type="Gene3D" id="3.30.70.20">
    <property type="match status" value="1"/>
</dbReference>
<dbReference type="Proteomes" id="UP000775179">
    <property type="component" value="Unassembled WGS sequence"/>
</dbReference>
<dbReference type="InterPro" id="IPR034457">
    <property type="entry name" value="Organic_radical-activating"/>
</dbReference>
<evidence type="ECO:0000256" key="7">
    <source>
        <dbReference type="ARBA" id="ARBA00023004"/>
    </source>
</evidence>
<dbReference type="SFLD" id="SFLDG01066">
    <property type="entry name" value="organic_radical-activating_enz"/>
    <property type="match status" value="1"/>
</dbReference>
<keyword evidence="4" id="KW-0949">S-adenosyl-L-methionine</keyword>
<dbReference type="Pfam" id="PF13353">
    <property type="entry name" value="Fer4_12"/>
    <property type="match status" value="1"/>
</dbReference>
<evidence type="ECO:0000256" key="8">
    <source>
        <dbReference type="ARBA" id="ARBA00023014"/>
    </source>
</evidence>
<sequence>MVDKKINYDETGTVFNIQRFSVNDGPGVRTIVFLKGCPLSCLWCSNPESQNPNEELMFNIKNCLGCKRCKDICDVGAIDFNDVNRIDRTKCINCKECSDICYPGALVISGEKKSVEEVIKEVKKDATHFRHSNGGVTLSGGEPLMQPKFTLELLKGFKANAWHTTMETTGFASKEIIDEVIPWLDLVLLDIKHLDSDKHLKNTGQRNEIILENAKRISELGVETIIRIPVIPEFNSDKESIGKIAKFAKTLKMVKEIHILPYHRLGVNKYECIGRKYKIKDSITTPTEEYMEELKKVVENIGIKCNIGAL</sequence>
<dbReference type="Gene3D" id="3.20.20.70">
    <property type="entry name" value="Aldolase class I"/>
    <property type="match status" value="1"/>
</dbReference>
<protein>
    <submittedName>
        <fullName evidence="12">Glycyl-radical enzyme activating protein</fullName>
    </submittedName>
</protein>
<name>A0ABD4REV2_9CLOT</name>
<organism evidence="12 13">
    <name type="scientific">Clostridium chauvoei</name>
    <dbReference type="NCBI Taxonomy" id="46867"/>
    <lineage>
        <taxon>Bacteria</taxon>
        <taxon>Bacillati</taxon>
        <taxon>Bacillota</taxon>
        <taxon>Clostridia</taxon>
        <taxon>Eubacteriales</taxon>
        <taxon>Clostridiaceae</taxon>
        <taxon>Clostridium</taxon>
    </lineage>
</organism>
<dbReference type="InterPro" id="IPR007197">
    <property type="entry name" value="rSAM"/>
</dbReference>
<evidence type="ECO:0000313" key="12">
    <source>
        <dbReference type="EMBL" id="MBX7289439.1"/>
    </source>
</evidence>
<dbReference type="PANTHER" id="PTHR30352">
    <property type="entry name" value="PYRUVATE FORMATE-LYASE-ACTIVATING ENZYME"/>
    <property type="match status" value="1"/>
</dbReference>
<comment type="similarity">
    <text evidence="2">Belongs to the organic radical-activating enzymes family.</text>
</comment>
<evidence type="ECO:0000256" key="6">
    <source>
        <dbReference type="ARBA" id="ARBA00023002"/>
    </source>
</evidence>
<feature type="domain" description="4Fe-4S ferredoxin-type" evidence="10">
    <location>
        <begin position="82"/>
        <end position="111"/>
    </location>
</feature>
<comment type="caution">
    <text evidence="12">The sequence shown here is derived from an EMBL/GenBank/DDBJ whole genome shotgun (WGS) entry which is preliminary data.</text>
</comment>
<dbReference type="CDD" id="cd01335">
    <property type="entry name" value="Radical_SAM"/>
    <property type="match status" value="1"/>
</dbReference>
<keyword evidence="8" id="KW-0411">Iron-sulfur</keyword>
<dbReference type="GO" id="GO:0051539">
    <property type="term" value="F:4 iron, 4 sulfur cluster binding"/>
    <property type="evidence" value="ECO:0007669"/>
    <property type="project" value="UniProtKB-KW"/>
</dbReference>
<comment type="cofactor">
    <cofactor evidence="1">
        <name>[4Fe-4S] cluster</name>
        <dbReference type="ChEBI" id="CHEBI:49883"/>
    </cofactor>
</comment>
<accession>A0ABD4REV2</accession>
<feature type="domain" description="4Fe-4S ferredoxin-type" evidence="10">
    <location>
        <begin position="54"/>
        <end position="81"/>
    </location>
</feature>
<evidence type="ECO:0000259" key="11">
    <source>
        <dbReference type="PROSITE" id="PS51918"/>
    </source>
</evidence>
<keyword evidence="6" id="KW-0560">Oxidoreductase</keyword>
<evidence type="ECO:0000313" key="13">
    <source>
        <dbReference type="Proteomes" id="UP000775179"/>
    </source>
</evidence>
<dbReference type="Pfam" id="PF04055">
    <property type="entry name" value="Radical_SAM"/>
    <property type="match status" value="1"/>
</dbReference>
<dbReference type="InterPro" id="IPR012839">
    <property type="entry name" value="Organic_radical_activase"/>
</dbReference>
<dbReference type="KEGG" id="cchv:BTM20_07065"/>
<dbReference type="NCBIfam" id="TIGR02494">
    <property type="entry name" value="PFLE_PFLC"/>
    <property type="match status" value="1"/>
</dbReference>
<dbReference type="InterPro" id="IPR001989">
    <property type="entry name" value="Radical_activat_CS"/>
</dbReference>
<feature type="domain" description="Radical SAM core" evidence="11">
    <location>
        <begin position="23"/>
        <end position="304"/>
    </location>
</feature>
<evidence type="ECO:0000256" key="9">
    <source>
        <dbReference type="ARBA" id="ARBA00047365"/>
    </source>
</evidence>
<dbReference type="InterPro" id="IPR040074">
    <property type="entry name" value="BssD/PflA/YjjW"/>
</dbReference>
<dbReference type="PROSITE" id="PS51918">
    <property type="entry name" value="RADICAL_SAM"/>
    <property type="match status" value="1"/>
</dbReference>
<comment type="catalytic activity">
    <reaction evidence="9">
        <text>glycyl-[protein] + reduced [flavodoxin] + S-adenosyl-L-methionine = glycin-2-yl radical-[protein] + semiquinone [flavodoxin] + 5'-deoxyadenosine + L-methionine + H(+)</text>
        <dbReference type="Rhea" id="RHEA:61976"/>
        <dbReference type="Rhea" id="RHEA-COMP:10622"/>
        <dbReference type="Rhea" id="RHEA-COMP:14480"/>
        <dbReference type="Rhea" id="RHEA-COMP:15993"/>
        <dbReference type="Rhea" id="RHEA-COMP:15994"/>
        <dbReference type="ChEBI" id="CHEBI:15378"/>
        <dbReference type="ChEBI" id="CHEBI:17319"/>
        <dbReference type="ChEBI" id="CHEBI:29947"/>
        <dbReference type="ChEBI" id="CHEBI:32722"/>
        <dbReference type="ChEBI" id="CHEBI:57618"/>
        <dbReference type="ChEBI" id="CHEBI:57844"/>
        <dbReference type="ChEBI" id="CHEBI:59789"/>
        <dbReference type="ChEBI" id="CHEBI:140311"/>
    </reaction>
</comment>
<proteinExistence type="inferred from homology"/>
<dbReference type="GO" id="GO:0016491">
    <property type="term" value="F:oxidoreductase activity"/>
    <property type="evidence" value="ECO:0007669"/>
    <property type="project" value="UniProtKB-KW"/>
</dbReference>
<dbReference type="SUPFAM" id="SSF102114">
    <property type="entry name" value="Radical SAM enzymes"/>
    <property type="match status" value="1"/>
</dbReference>
<gene>
    <name evidence="12" type="ORF">K4H94_00035</name>
</gene>
<keyword evidence="7" id="KW-0408">Iron</keyword>
<dbReference type="InterPro" id="IPR058240">
    <property type="entry name" value="rSAM_sf"/>
</dbReference>
<dbReference type="PANTHER" id="PTHR30352:SF4">
    <property type="entry name" value="PYRUVATE FORMATE-LYASE 2-ACTIVATING ENZYME"/>
    <property type="match status" value="1"/>
</dbReference>